<evidence type="ECO:0000313" key="2">
    <source>
        <dbReference type="EMBL" id="GAG39149.1"/>
    </source>
</evidence>
<accession>X0X7E0</accession>
<organism evidence="2">
    <name type="scientific">marine sediment metagenome</name>
    <dbReference type="NCBI Taxonomy" id="412755"/>
    <lineage>
        <taxon>unclassified sequences</taxon>
        <taxon>metagenomes</taxon>
        <taxon>ecological metagenomes</taxon>
    </lineage>
</organism>
<feature type="transmembrane region" description="Helical" evidence="1">
    <location>
        <begin position="12"/>
        <end position="33"/>
    </location>
</feature>
<protein>
    <submittedName>
        <fullName evidence="2">Uncharacterized protein</fullName>
    </submittedName>
</protein>
<comment type="caution">
    <text evidence="2">The sequence shown here is derived from an EMBL/GenBank/DDBJ whole genome shotgun (WGS) entry which is preliminary data.</text>
</comment>
<keyword evidence="1" id="KW-0812">Transmembrane</keyword>
<proteinExistence type="predicted"/>
<feature type="transmembrane region" description="Helical" evidence="1">
    <location>
        <begin position="39"/>
        <end position="55"/>
    </location>
</feature>
<dbReference type="EMBL" id="BARS01042073">
    <property type="protein sequence ID" value="GAG39149.1"/>
    <property type="molecule type" value="Genomic_DNA"/>
</dbReference>
<reference evidence="2" key="1">
    <citation type="journal article" date="2014" name="Front. Microbiol.">
        <title>High frequency of phylogenetically diverse reductive dehalogenase-homologous genes in deep subseafloor sedimentary metagenomes.</title>
        <authorList>
            <person name="Kawai M."/>
            <person name="Futagami T."/>
            <person name="Toyoda A."/>
            <person name="Takaki Y."/>
            <person name="Nishi S."/>
            <person name="Hori S."/>
            <person name="Arai W."/>
            <person name="Tsubouchi T."/>
            <person name="Morono Y."/>
            <person name="Uchiyama I."/>
            <person name="Ito T."/>
            <person name="Fujiyama A."/>
            <person name="Inagaki F."/>
            <person name="Takami H."/>
        </authorList>
    </citation>
    <scope>NUCLEOTIDE SEQUENCE</scope>
    <source>
        <strain evidence="2">Expedition CK06-06</strain>
    </source>
</reference>
<dbReference type="AlphaFoldDB" id="X0X7E0"/>
<keyword evidence="1" id="KW-1133">Transmembrane helix</keyword>
<gene>
    <name evidence="2" type="ORF">S01H1_63887</name>
</gene>
<keyword evidence="1" id="KW-0472">Membrane</keyword>
<evidence type="ECO:0000256" key="1">
    <source>
        <dbReference type="SAM" id="Phobius"/>
    </source>
</evidence>
<name>X0X7E0_9ZZZZ</name>
<sequence length="58" mass="6272">MNISAPKQITLIISVVIALVALFARFAGVHIPFISEHPFGTLLIAYLVLLIGNVLKDV</sequence>